<sequence length="122" mass="13144">MTDRDAVTHSPRRPFRLFALEDRVLAQNMDGKLIGIGAMTRDGDRCVIRLDVDGITTPPQPDPETALAALKPLLTFEYLDGLFTAVAAEHPQGVLEGCPSAVLVLDEPAPPSTGPTDAPHRF</sequence>
<organism evidence="1 2">
    <name type="scientific">Paraburkholderia diazotrophica</name>
    <dbReference type="NCBI Taxonomy" id="667676"/>
    <lineage>
        <taxon>Bacteria</taxon>
        <taxon>Pseudomonadati</taxon>
        <taxon>Pseudomonadota</taxon>
        <taxon>Betaproteobacteria</taxon>
        <taxon>Burkholderiales</taxon>
        <taxon>Burkholderiaceae</taxon>
        <taxon>Paraburkholderia</taxon>
    </lineage>
</organism>
<reference evidence="2" key="1">
    <citation type="submission" date="2016-10" db="EMBL/GenBank/DDBJ databases">
        <authorList>
            <person name="Varghese N."/>
            <person name="Submissions S."/>
        </authorList>
    </citation>
    <scope>NUCLEOTIDE SEQUENCE [LARGE SCALE GENOMIC DNA]</scope>
    <source>
        <strain evidence="2">LMG 26031</strain>
    </source>
</reference>
<evidence type="ECO:0000313" key="2">
    <source>
        <dbReference type="Proteomes" id="UP000198866"/>
    </source>
</evidence>
<gene>
    <name evidence="1" type="ORF">SAMN05192539_1009129</name>
</gene>
<dbReference type="OrthoDB" id="6563456at2"/>
<dbReference type="Proteomes" id="UP000198866">
    <property type="component" value="Unassembled WGS sequence"/>
</dbReference>
<evidence type="ECO:0000313" key="1">
    <source>
        <dbReference type="EMBL" id="SEJ33291.1"/>
    </source>
</evidence>
<proteinExistence type="predicted"/>
<name>A0A1H6XW82_9BURK</name>
<accession>A0A1H6XW82</accession>
<keyword evidence="2" id="KW-1185">Reference proteome</keyword>
<dbReference type="RefSeq" id="WP_090865943.1">
    <property type="nucleotide sequence ID" value="NZ_FNYE01000009.1"/>
</dbReference>
<dbReference type="EMBL" id="FNYE01000009">
    <property type="protein sequence ID" value="SEJ33291.1"/>
    <property type="molecule type" value="Genomic_DNA"/>
</dbReference>
<protein>
    <submittedName>
        <fullName evidence="1">Uncharacterized protein</fullName>
    </submittedName>
</protein>
<dbReference type="STRING" id="667676.SAMN05192539_1009129"/>
<dbReference type="AlphaFoldDB" id="A0A1H6XW82"/>